<evidence type="ECO:0000256" key="2">
    <source>
        <dbReference type="SAM" id="Phobius"/>
    </source>
</evidence>
<dbReference type="OrthoDB" id="179563at2"/>
<protein>
    <submittedName>
        <fullName evidence="6">Alpha-N-acetylglucosaminidase</fullName>
    </submittedName>
</protein>
<dbReference type="InterPro" id="IPR024733">
    <property type="entry name" value="NAGLU_tim-barrel"/>
</dbReference>
<feature type="transmembrane region" description="Helical" evidence="2">
    <location>
        <begin position="13"/>
        <end position="36"/>
    </location>
</feature>
<keyword evidence="7" id="KW-1185">Reference proteome</keyword>
<organism evidence="6 7">
    <name type="scientific">Ohtaekwangia koreensis</name>
    <dbReference type="NCBI Taxonomy" id="688867"/>
    <lineage>
        <taxon>Bacteria</taxon>
        <taxon>Pseudomonadati</taxon>
        <taxon>Bacteroidota</taxon>
        <taxon>Cytophagia</taxon>
        <taxon>Cytophagales</taxon>
        <taxon>Fulvivirgaceae</taxon>
        <taxon>Ohtaekwangia</taxon>
    </lineage>
</organism>
<evidence type="ECO:0000313" key="6">
    <source>
        <dbReference type="EMBL" id="SKC57352.1"/>
    </source>
</evidence>
<sequence length="751" mass="87110">MDIVKDRVCYSKYILRAIYSSGSNFVLVLLVSSVFICCHQKEDVESEDENIEPAYQVLERLIGERARELVLTLAENATQDQVTISAANHKVTIEGNSIPAICYGAYTYLRKIGALHVSWEGNRVQLPQQWPEYTSQTFKTPFVFRQYLNVCAFGYTTVWWNWERWEQEIDWMAIRSINMPSAMEGQEAVYLRLWKEMGLQESEILNHFSGAAFLPWHRMGNINKYGGPLPLNFIQKKETLQKKILHRMRELGMKPVVPAFSGYVPESLKKKFPHANIKQLQPWEKGFEGTYLLDPKDSLFLQIGKRFIEIYQDIYGDASFYLADSFNEMKPPVTADNKQQTLAEYGEAIYKSIQQADSSASWVMQGWLFGNDQEFWDTTSIQSFLSKVPPSKMIIQDFGNDRYPGLWKQTKAYGGKQWTYGYVHNYGGSNPVYGDLEFYNKEATDLISSSEKRNLVGYGVLPEGLNNNSLVYEYIYDLPWTSQGIVWKDWISQYTHDRYGYTSDTILSAWNELKESVFQTRYWIPRWWNGGGAYLLFKRPTANIVDFEGYPGDAKKLKRALHILMKEANANKENTLLIHDFVEFSRHYISMRADSLLMASIRTYKSGNYVKGDSLMNTAFSLAGQLDSLIGIQPLNNLSLWLNDAKQYGDNEGESMLYINNARTQITIWGGDNLKDYASKSWQGMYIDFYVPRWRIFMQDLRKALVEKKPFNEEATRLKIKTWEENWCQQKTVPSRIIVDNPVERVSELLR</sequence>
<keyword evidence="1" id="KW-0378">Hydrolase</keyword>
<dbReference type="PANTHER" id="PTHR12872">
    <property type="entry name" value="ALPHA-N-ACETYLGLUCOSAMINIDASE"/>
    <property type="match status" value="1"/>
</dbReference>
<feature type="domain" description="Alpha-N-acetylglucosaminidase C-terminal" evidence="5">
    <location>
        <begin position="490"/>
        <end position="749"/>
    </location>
</feature>
<gene>
    <name evidence="6" type="ORF">SAMN05660236_1693</name>
</gene>
<dbReference type="InterPro" id="IPR024732">
    <property type="entry name" value="NAGLU_C"/>
</dbReference>
<dbReference type="EMBL" id="FUZU01000001">
    <property type="protein sequence ID" value="SKC57352.1"/>
    <property type="molecule type" value="Genomic_DNA"/>
</dbReference>
<dbReference type="GO" id="GO:0005975">
    <property type="term" value="P:carbohydrate metabolic process"/>
    <property type="evidence" value="ECO:0007669"/>
    <property type="project" value="UniProtKB-ARBA"/>
</dbReference>
<dbReference type="STRING" id="688867.SAMN05660236_1693"/>
<dbReference type="Gene3D" id="3.20.20.80">
    <property type="entry name" value="Glycosidases"/>
    <property type="match status" value="1"/>
</dbReference>
<keyword evidence="2" id="KW-0812">Transmembrane</keyword>
<dbReference type="Pfam" id="PF12971">
    <property type="entry name" value="NAGLU_N"/>
    <property type="match status" value="1"/>
</dbReference>
<evidence type="ECO:0000259" key="3">
    <source>
        <dbReference type="Pfam" id="PF05089"/>
    </source>
</evidence>
<dbReference type="RefSeq" id="WP_079686223.1">
    <property type="nucleotide sequence ID" value="NZ_FUZU01000001.1"/>
</dbReference>
<dbReference type="Gene3D" id="3.30.379.10">
    <property type="entry name" value="Chitobiase/beta-hexosaminidase domain 2-like"/>
    <property type="match status" value="1"/>
</dbReference>
<keyword evidence="2" id="KW-1133">Transmembrane helix</keyword>
<keyword evidence="2" id="KW-0472">Membrane</keyword>
<dbReference type="GO" id="GO:0016787">
    <property type="term" value="F:hydrolase activity"/>
    <property type="evidence" value="ECO:0007669"/>
    <property type="project" value="UniProtKB-KW"/>
</dbReference>
<evidence type="ECO:0000313" key="7">
    <source>
        <dbReference type="Proteomes" id="UP000190961"/>
    </source>
</evidence>
<evidence type="ECO:0000256" key="1">
    <source>
        <dbReference type="ARBA" id="ARBA00022801"/>
    </source>
</evidence>
<feature type="domain" description="Alpha-N-acetylglucosaminidase tim-barrel" evidence="3">
    <location>
        <begin position="145"/>
        <end position="481"/>
    </location>
</feature>
<dbReference type="InterPro" id="IPR029018">
    <property type="entry name" value="Hex-like_dom2"/>
</dbReference>
<dbReference type="InterPro" id="IPR024240">
    <property type="entry name" value="NAGLU_N"/>
</dbReference>
<evidence type="ECO:0000259" key="5">
    <source>
        <dbReference type="Pfam" id="PF12972"/>
    </source>
</evidence>
<proteinExistence type="predicted"/>
<feature type="domain" description="Alpha-N-acetylglucosaminidase N-terminal" evidence="4">
    <location>
        <begin position="53"/>
        <end position="131"/>
    </location>
</feature>
<dbReference type="Gene3D" id="1.20.120.670">
    <property type="entry name" value="N-acetyl-b-d-glucoasminidase"/>
    <property type="match status" value="1"/>
</dbReference>
<dbReference type="Pfam" id="PF05089">
    <property type="entry name" value="NAGLU"/>
    <property type="match status" value="1"/>
</dbReference>
<dbReference type="Proteomes" id="UP000190961">
    <property type="component" value="Unassembled WGS sequence"/>
</dbReference>
<reference evidence="6 7" key="1">
    <citation type="submission" date="2017-02" db="EMBL/GenBank/DDBJ databases">
        <authorList>
            <person name="Peterson S.W."/>
        </authorList>
    </citation>
    <scope>NUCLEOTIDE SEQUENCE [LARGE SCALE GENOMIC DNA]</scope>
    <source>
        <strain evidence="6 7">DSM 25262</strain>
    </source>
</reference>
<accession>A0A1T5K0M4</accession>
<dbReference type="Pfam" id="PF12972">
    <property type="entry name" value="NAGLU_C"/>
    <property type="match status" value="1"/>
</dbReference>
<dbReference type="PANTHER" id="PTHR12872:SF1">
    <property type="entry name" value="ALPHA-N-ACETYLGLUCOSAMINIDASE"/>
    <property type="match status" value="1"/>
</dbReference>
<dbReference type="InterPro" id="IPR007781">
    <property type="entry name" value="NAGLU"/>
</dbReference>
<evidence type="ECO:0000259" key="4">
    <source>
        <dbReference type="Pfam" id="PF12971"/>
    </source>
</evidence>
<dbReference type="AlphaFoldDB" id="A0A1T5K0M4"/>
<name>A0A1T5K0M4_9BACT</name>